<organism evidence="12 13">
    <name type="scientific">Talaromyces rugulosus</name>
    <name type="common">Penicillium rugulosum</name>
    <dbReference type="NCBI Taxonomy" id="121627"/>
    <lineage>
        <taxon>Eukaryota</taxon>
        <taxon>Fungi</taxon>
        <taxon>Dikarya</taxon>
        <taxon>Ascomycota</taxon>
        <taxon>Pezizomycotina</taxon>
        <taxon>Eurotiomycetes</taxon>
        <taxon>Eurotiomycetidae</taxon>
        <taxon>Eurotiales</taxon>
        <taxon>Trichocomaceae</taxon>
        <taxon>Talaromyces</taxon>
        <taxon>Talaromyces sect. Islandici</taxon>
    </lineage>
</organism>
<dbReference type="RefSeq" id="XP_035349226.1">
    <property type="nucleotide sequence ID" value="XM_035493333.1"/>
</dbReference>
<keyword evidence="5" id="KW-0479">Metal-binding</keyword>
<dbReference type="Gene3D" id="3.40.390.10">
    <property type="entry name" value="Collagenase (Catalytic Domain)"/>
    <property type="match status" value="1"/>
</dbReference>
<dbReference type="Pfam" id="PF11951">
    <property type="entry name" value="Fungal_trans_2"/>
    <property type="match status" value="1"/>
</dbReference>
<accession>A0A7H8R9L4</accession>
<comment type="cofactor">
    <cofactor evidence="1">
        <name>Zn(2+)</name>
        <dbReference type="ChEBI" id="CHEBI:29105"/>
    </cofactor>
</comment>
<evidence type="ECO:0000256" key="5">
    <source>
        <dbReference type="ARBA" id="ARBA00022723"/>
    </source>
</evidence>
<dbReference type="GO" id="GO:0004222">
    <property type="term" value="F:metalloendopeptidase activity"/>
    <property type="evidence" value="ECO:0007669"/>
    <property type="project" value="InterPro"/>
</dbReference>
<dbReference type="OrthoDB" id="6475849at2759"/>
<evidence type="ECO:0000256" key="8">
    <source>
        <dbReference type="ARBA" id="ARBA00023049"/>
    </source>
</evidence>
<dbReference type="Pfam" id="PF07690">
    <property type="entry name" value="MFS_1"/>
    <property type="match status" value="1"/>
</dbReference>
<evidence type="ECO:0000256" key="4">
    <source>
        <dbReference type="ARBA" id="ARBA00022670"/>
    </source>
</evidence>
<feature type="transmembrane region" description="Helical" evidence="10">
    <location>
        <begin position="1366"/>
        <end position="1386"/>
    </location>
</feature>
<feature type="transmembrane region" description="Helical" evidence="10">
    <location>
        <begin position="1558"/>
        <end position="1579"/>
    </location>
</feature>
<feature type="transmembrane region" description="Helical" evidence="10">
    <location>
        <begin position="1739"/>
        <end position="1757"/>
    </location>
</feature>
<evidence type="ECO:0000256" key="10">
    <source>
        <dbReference type="SAM" id="Phobius"/>
    </source>
</evidence>
<feature type="transmembrane region" description="Helical" evidence="10">
    <location>
        <begin position="1600"/>
        <end position="1620"/>
    </location>
</feature>
<feature type="transmembrane region" description="Helical" evidence="10">
    <location>
        <begin position="1423"/>
        <end position="1444"/>
    </location>
</feature>
<reference evidence="13" key="1">
    <citation type="submission" date="2020-06" db="EMBL/GenBank/DDBJ databases">
        <title>A chromosome-scale genome assembly of Talaromyces rugulosus W13939.</title>
        <authorList>
            <person name="Wang B."/>
            <person name="Guo L."/>
            <person name="Ye K."/>
            <person name="Wang L."/>
        </authorList>
    </citation>
    <scope>NUCLEOTIDE SEQUENCE [LARGE SCALE GENOMIC DNA]</scope>
    <source>
        <strain evidence="13">W13939</strain>
    </source>
</reference>
<dbReference type="EMBL" id="CP055902">
    <property type="protein sequence ID" value="QKX63052.1"/>
    <property type="molecule type" value="Genomic_DNA"/>
</dbReference>
<keyword evidence="10" id="KW-0472">Membrane</keyword>
<evidence type="ECO:0000313" key="12">
    <source>
        <dbReference type="EMBL" id="QKX63052.1"/>
    </source>
</evidence>
<protein>
    <recommendedName>
        <fullName evidence="11">Major facilitator superfamily (MFS) profile domain-containing protein</fullName>
    </recommendedName>
</protein>
<feature type="transmembrane region" description="Helical" evidence="10">
    <location>
        <begin position="1456"/>
        <end position="1475"/>
    </location>
</feature>
<dbReference type="PROSITE" id="PS51885">
    <property type="entry name" value="NEPRILYSIN"/>
    <property type="match status" value="1"/>
</dbReference>
<dbReference type="PROSITE" id="PS50850">
    <property type="entry name" value="MFS"/>
    <property type="match status" value="1"/>
</dbReference>
<evidence type="ECO:0000256" key="2">
    <source>
        <dbReference type="ARBA" id="ARBA00004141"/>
    </source>
</evidence>
<evidence type="ECO:0000256" key="1">
    <source>
        <dbReference type="ARBA" id="ARBA00001947"/>
    </source>
</evidence>
<feature type="transmembrane region" description="Helical" evidence="10">
    <location>
        <begin position="1527"/>
        <end position="1552"/>
    </location>
</feature>
<dbReference type="InterPro" id="IPR011701">
    <property type="entry name" value="MFS"/>
</dbReference>
<sequence length="1829" mass="204060">MDEPAHQRWSVKRFVWVQSRSRGPISLTDEKYEPGDEMSRFSRERPSRKLLNIAKWLAFSACGFYLVSSRLISNTTPTTEPVHVSAPVLCLEPECIHAASEILYNLDPHYEDIDPCDDFEQYACGGWRDRHDMRPDQGSIFAGTIMAENAQVQLRHILEAPDTSEGDKLSPADKKSFQKLKSAYDSCTDTETLKGRGSKPLNDLLDQIEIIYPVHGKHSKTNLSDVVAFLAQSGVSALTELSVSPDDRDPDSVVVFVTPPRQIGLPAREYYNNTQTVKDYTGVVLSVLHQFESSKGDGLSSLRLAKNVVLLEQKLANATPDTQAQEDVTQYYNPKSPEEAEALVPEISFSKIISKLGPKGYQAKKLIVGSPSYLEELSAILSKTPRVVVQAFFKWKVIQTFADEIEDAKIAPLLEFNNRLAGKDPRATEERWRKCIQTLDFGIGWTLSRFYVLDSFSEASKELGDQIVSDIKERFVYILDQTKWMSPEVRQLGKQKVANIIQKIGYPTKSPNLMDDDDVNNYYADLHIANDTFFENVVSMTRFEVKRQWAKLGKPTDRDEWGMSAPTVNAYYNPPGNEIVFPAGIMQPPTFYGPNAPLYLAYGAFGAVSGHELSHAFDSGGRHYDQIGNYTDWWNNKTVEAFEDRAQCFIDQYSNYTVPGPDPDSEPLHVNGRLTLGENIADAGGLSASYFAWKKHDDSRPDKSLPGLTHFTKDQLFFVSYSNWWCSKTTKAQAVRAIYTDPHAPKPARVLETLANSREFKEAFKCPTKEPLQGGWGVSVRMYLYVRLNPLLADVISKILQAFSELARFNIQHSASTTMTLQFIDSGGPDGIRKLEGHQRKLIRSYVMKGRNLNKTIRRGKCNQQECALQNTAQPTPTFNEKQSQYRITSIPRRVGDEFSGFQFAFELEPYMKRAMYNFLTSLSEHIYPMQVCLPRDPTDDVWFFYTLVEPAYLHCLLALSISMIECLSLNPQNAQPDALFHLGEALRLISETLKCFQQERLPDPLFAVITSLAIADSCEGNTSRARIHLDGLQCMLEHVGGFSYLNHNPSLQLKMLRLDVEFSVRTKSRPRFYYDAIDSPLATISFNRQPSPYPDLESTFNCLTEFTANFRNQQSNPVYLHPNTFHATISSLNYRLLSVTPSRGLQEALRLASLAFMTSWFGYGFRMRYELLGSQLLNSLLGLGDLGAEKFPLILWMVFVGAIAIFSDREFDDISPILVRTLGALNFREWSDVQGVLTKFPYLNPFKVTYHPTRIFFCCTAVLISHWAATMTTASLTPELDGQLEKGMDIENNNLESTSPSSDSIQKEQHGSPTEPEPVAPRTVTGIRWFLICVAIFSANILYGLDTTIAADIQAAVSETFGDVALLGWLGVGFTLGSTVAILPLGKIFGNFDVKWVFLGCLTMFAAGSALCGGAPSMNAIIVGRVWAGVGGAGMYLGTLNLVTILTTPNEQPVYVGMIGFVYGGGCILGPIVGGSFADSSATWRWAFYLNLVIFGIMSPIYLFILPSVPRRTDTPFSVKLRSLDWLGIVLTAGVCVTFTVAFTFGGSIWAWGDGRIIALIVVFGILTIVFCVTQRYCVFTNTVDRLFPCEFLLKPQLVLLYVCMACGGAALFVSVYYIPLYFLFVHGDNGVFAAVRLLPFVCFYVATTLACGAIMKRTGYHNVWYLLSGIFMTCGAATMYTVKYSTPVSHIYGFTVLLGLGMTTTQAGYAVGPLLVKPDRVAEVLQYMNISQGSSQLIGLAIASSIFQSLGFMRLKDVLADTDYSDSQIQAALAGARSQLLQTVSPELRQQCVDAIVRTIENIWIMVIAAGAMWTICSLFLTRKRFL</sequence>
<dbReference type="Pfam" id="PF05649">
    <property type="entry name" value="Peptidase_M13_N"/>
    <property type="match status" value="1"/>
</dbReference>
<feature type="transmembrane region" description="Helical" evidence="10">
    <location>
        <begin position="1805"/>
        <end position="1824"/>
    </location>
</feature>
<feature type="compositionally biased region" description="Polar residues" evidence="9">
    <location>
        <begin position="1293"/>
        <end position="1305"/>
    </location>
</feature>
<evidence type="ECO:0000259" key="11">
    <source>
        <dbReference type="PROSITE" id="PS50850"/>
    </source>
</evidence>
<dbReference type="GO" id="GO:0022857">
    <property type="term" value="F:transmembrane transporter activity"/>
    <property type="evidence" value="ECO:0007669"/>
    <property type="project" value="InterPro"/>
</dbReference>
<keyword evidence="10" id="KW-1133">Transmembrane helix</keyword>
<dbReference type="InterPro" id="IPR042089">
    <property type="entry name" value="Peptidase_M13_dom_2"/>
</dbReference>
<keyword evidence="13" id="KW-1185">Reference proteome</keyword>
<dbReference type="Gene3D" id="1.10.1380.10">
    <property type="entry name" value="Neutral endopeptidase , domain2"/>
    <property type="match status" value="1"/>
</dbReference>
<dbReference type="SUPFAM" id="SSF55486">
    <property type="entry name" value="Metalloproteases ('zincins'), catalytic domain"/>
    <property type="match status" value="1"/>
</dbReference>
<dbReference type="CDD" id="cd17502">
    <property type="entry name" value="MFS_Azr1_MDR_like"/>
    <property type="match status" value="1"/>
</dbReference>
<dbReference type="GO" id="GO:0016485">
    <property type="term" value="P:protein processing"/>
    <property type="evidence" value="ECO:0007669"/>
    <property type="project" value="TreeGrafter"/>
</dbReference>
<dbReference type="GeneID" id="55997701"/>
<comment type="subcellular location">
    <subcellularLocation>
        <location evidence="2">Membrane</location>
        <topology evidence="2">Multi-pass membrane protein</topology>
    </subcellularLocation>
</comment>
<keyword evidence="8" id="KW-0482">Metalloprotease</keyword>
<dbReference type="InterPro" id="IPR020846">
    <property type="entry name" value="MFS_dom"/>
</dbReference>
<dbReference type="PRINTS" id="PR00786">
    <property type="entry name" value="NEPRILYSIN"/>
</dbReference>
<dbReference type="PANTHER" id="PTHR11733">
    <property type="entry name" value="ZINC METALLOPROTEASE FAMILY M13 NEPRILYSIN-RELATED"/>
    <property type="match status" value="1"/>
</dbReference>
<dbReference type="InterPro" id="IPR036259">
    <property type="entry name" value="MFS_trans_sf"/>
</dbReference>
<evidence type="ECO:0000256" key="6">
    <source>
        <dbReference type="ARBA" id="ARBA00022801"/>
    </source>
</evidence>
<dbReference type="GO" id="GO:0046872">
    <property type="term" value="F:metal ion binding"/>
    <property type="evidence" value="ECO:0007669"/>
    <property type="project" value="UniProtKB-KW"/>
</dbReference>
<dbReference type="InterPro" id="IPR008753">
    <property type="entry name" value="Peptidase_M13_N"/>
</dbReference>
<evidence type="ECO:0000313" key="13">
    <source>
        <dbReference type="Proteomes" id="UP000509510"/>
    </source>
</evidence>
<evidence type="ECO:0000256" key="3">
    <source>
        <dbReference type="ARBA" id="ARBA00007357"/>
    </source>
</evidence>
<feature type="domain" description="Major facilitator superfamily (MFS) profile" evidence="11">
    <location>
        <begin position="1333"/>
        <end position="1829"/>
    </location>
</feature>
<evidence type="ECO:0000256" key="7">
    <source>
        <dbReference type="ARBA" id="ARBA00022833"/>
    </source>
</evidence>
<dbReference type="GO" id="GO:0005886">
    <property type="term" value="C:plasma membrane"/>
    <property type="evidence" value="ECO:0007669"/>
    <property type="project" value="TreeGrafter"/>
</dbReference>
<keyword evidence="10" id="KW-0812">Transmembrane</keyword>
<keyword evidence="6" id="KW-0378">Hydrolase</keyword>
<dbReference type="InterPro" id="IPR021858">
    <property type="entry name" value="Fun_TF"/>
</dbReference>
<dbReference type="PANTHER" id="PTHR11733:SF167">
    <property type="entry name" value="FI17812P1-RELATED"/>
    <property type="match status" value="1"/>
</dbReference>
<comment type="similarity">
    <text evidence="3">Belongs to the peptidase M13 family.</text>
</comment>
<feature type="transmembrane region" description="Helical" evidence="10">
    <location>
        <begin position="1398"/>
        <end position="1417"/>
    </location>
</feature>
<feature type="transmembrane region" description="Helical" evidence="10">
    <location>
        <begin position="1328"/>
        <end position="1346"/>
    </location>
</feature>
<dbReference type="InterPro" id="IPR000718">
    <property type="entry name" value="Peptidase_M13"/>
</dbReference>
<dbReference type="Pfam" id="PF01431">
    <property type="entry name" value="Peptidase_M13"/>
    <property type="match status" value="1"/>
</dbReference>
<dbReference type="InterPro" id="IPR018497">
    <property type="entry name" value="Peptidase_M13_C"/>
</dbReference>
<dbReference type="Gene3D" id="1.20.1250.20">
    <property type="entry name" value="MFS general substrate transporter like domains"/>
    <property type="match status" value="2"/>
</dbReference>
<keyword evidence="4" id="KW-0645">Protease</keyword>
<feature type="transmembrane region" description="Helical" evidence="10">
    <location>
        <begin position="1696"/>
        <end position="1718"/>
    </location>
</feature>
<proteinExistence type="inferred from homology"/>
<name>A0A7H8R9L4_TALRU</name>
<keyword evidence="7" id="KW-0862">Zinc</keyword>
<feature type="transmembrane region" description="Helical" evidence="10">
    <location>
        <begin position="1665"/>
        <end position="1684"/>
    </location>
</feature>
<dbReference type="InterPro" id="IPR024079">
    <property type="entry name" value="MetalloPept_cat_dom_sf"/>
</dbReference>
<dbReference type="KEGG" id="trg:TRUGW13939_10220"/>
<dbReference type="Proteomes" id="UP000509510">
    <property type="component" value="Chromosome V"/>
</dbReference>
<gene>
    <name evidence="12" type="ORF">TRUGW13939_10220</name>
</gene>
<feature type="transmembrane region" description="Helical" evidence="10">
    <location>
        <begin position="1632"/>
        <end position="1653"/>
    </location>
</feature>
<feature type="region of interest" description="Disordered" evidence="9">
    <location>
        <begin position="1293"/>
        <end position="1321"/>
    </location>
</feature>
<dbReference type="SUPFAM" id="SSF103473">
    <property type="entry name" value="MFS general substrate transporter"/>
    <property type="match status" value="1"/>
</dbReference>
<dbReference type="CDD" id="cd08662">
    <property type="entry name" value="M13"/>
    <property type="match status" value="1"/>
</dbReference>
<evidence type="ECO:0000256" key="9">
    <source>
        <dbReference type="SAM" id="MobiDB-lite"/>
    </source>
</evidence>
<feature type="transmembrane region" description="Helical" evidence="10">
    <location>
        <begin position="1487"/>
        <end position="1506"/>
    </location>
</feature>